<feature type="region of interest" description="Disordered" evidence="10">
    <location>
        <begin position="636"/>
        <end position="656"/>
    </location>
</feature>
<dbReference type="InterPro" id="IPR026270">
    <property type="entry name" value="SRP72"/>
</dbReference>
<dbReference type="GO" id="GO:0043022">
    <property type="term" value="F:ribosome binding"/>
    <property type="evidence" value="ECO:0007669"/>
    <property type="project" value="TreeGrafter"/>
</dbReference>
<evidence type="ECO:0000256" key="7">
    <source>
        <dbReference type="ARBA" id="ARBA00023135"/>
    </source>
</evidence>
<sequence>MSAEAVQDLFAKLEMHIKADAHDDIIQVCNAILAASPGDTDATHCKLVCLIELGKTEDALQLLQSTPGLAAERPMEHAYCLYQLHREREAFTLLQELRTPQEAVLAAQIKYRLGEYNEASALFQKAEELGGASSELSTNILAALVGAERYSDALACASTPPPTQDNSSLQFEFYYNHACAAIGARKLVDAQQLIGKALTVCRETLSTEDYSEEEIEVELGVLTAQAAYINQCMGEEDTASKAYDALSSFKSELDPAVAAVAANNMVALRGQRDLFDSWKKCRANLSDAVSKKITPRQRHAFLFNAALLTMHMNKADDCRQLLGQLEKAFPSSDAPALIRAALLMRGKQPKQCEELLEEAASKAATPTAALLTLAQLHLQAREPEKALSALQRITALRGSPAMVATLVALHERLGDIDGAAAGFEGHDDPQILRAAAAFFARHRRWEAAAAAHEKLLAADPRDMQSLAGLVIATSYIDSALANEHYARLEMMCPPQAEDESMLDVEELERCALPRTGRRAGGAVDRKRQGEEEGAGARSKKKRKRKKPPIYPKGFDPENPGPPPDPERWLPKRERSTYRQRKKDKRAGLSRGPQGLATGAAKVDARTTTNIQIMTDAERMKLKAEQEAKERAEAAAAAAVAASAKKKNKKDKGKGKW</sequence>
<name>A0AB34K233_PRYPA</name>
<evidence type="ECO:0000256" key="6">
    <source>
        <dbReference type="ARBA" id="ARBA00022824"/>
    </source>
</evidence>
<accession>A0AB34K233</accession>
<evidence type="ECO:0000256" key="5">
    <source>
        <dbReference type="ARBA" id="ARBA00022490"/>
    </source>
</evidence>
<evidence type="ECO:0000256" key="8">
    <source>
        <dbReference type="ARBA" id="ARBA00023274"/>
    </source>
</evidence>
<dbReference type="GO" id="GO:0006614">
    <property type="term" value="P:SRP-dependent cotranslational protein targeting to membrane"/>
    <property type="evidence" value="ECO:0007669"/>
    <property type="project" value="UniProtKB-UniRule"/>
</dbReference>
<dbReference type="Gene3D" id="1.25.40.10">
    <property type="entry name" value="Tetratricopeptide repeat domain"/>
    <property type="match status" value="2"/>
</dbReference>
<feature type="compositionally biased region" description="Basic residues" evidence="10">
    <location>
        <begin position="643"/>
        <end position="656"/>
    </location>
</feature>
<gene>
    <name evidence="12" type="ORF">AB1Y20_009871</name>
</gene>
<dbReference type="InterPro" id="IPR019734">
    <property type="entry name" value="TPR_rpt"/>
</dbReference>
<evidence type="ECO:0000256" key="3">
    <source>
        <dbReference type="ARBA" id="ARBA00007676"/>
    </source>
</evidence>
<evidence type="ECO:0000256" key="10">
    <source>
        <dbReference type="SAM" id="MobiDB-lite"/>
    </source>
</evidence>
<feature type="compositionally biased region" description="Basic residues" evidence="10">
    <location>
        <begin position="537"/>
        <end position="547"/>
    </location>
</feature>
<evidence type="ECO:0000256" key="9">
    <source>
        <dbReference type="PIRNR" id="PIRNR038922"/>
    </source>
</evidence>
<feature type="compositionally biased region" description="Basic and acidic residues" evidence="10">
    <location>
        <begin position="564"/>
        <end position="576"/>
    </location>
</feature>
<evidence type="ECO:0000256" key="2">
    <source>
        <dbReference type="ARBA" id="ARBA00004496"/>
    </source>
</evidence>
<dbReference type="EMBL" id="JBGBPQ010000002">
    <property type="protein sequence ID" value="KAL1528528.1"/>
    <property type="molecule type" value="Genomic_DNA"/>
</dbReference>
<evidence type="ECO:0000313" key="13">
    <source>
        <dbReference type="Proteomes" id="UP001515480"/>
    </source>
</evidence>
<keyword evidence="5 9" id="KW-0963">Cytoplasm</keyword>
<protein>
    <recommendedName>
        <fullName evidence="4 9">Signal recognition particle subunit SRP72</fullName>
    </recommendedName>
</protein>
<keyword evidence="13" id="KW-1185">Reference proteome</keyword>
<dbReference type="GO" id="GO:0005786">
    <property type="term" value="C:signal recognition particle, endoplasmic reticulum targeting"/>
    <property type="evidence" value="ECO:0007669"/>
    <property type="project" value="UniProtKB-UniRule"/>
</dbReference>
<comment type="subcellular location">
    <subcellularLocation>
        <location evidence="2 9">Cytoplasm</location>
    </subcellularLocation>
    <subcellularLocation>
        <location evidence="1">Endoplasmic reticulum</location>
    </subcellularLocation>
</comment>
<dbReference type="PANTHER" id="PTHR14094:SF9">
    <property type="entry name" value="SIGNAL RECOGNITION PARTICLE SUBUNIT SRP72"/>
    <property type="match status" value="1"/>
</dbReference>
<feature type="domain" description="Signal recognition particle SRP72 subunit RNA-binding" evidence="11">
    <location>
        <begin position="534"/>
        <end position="578"/>
    </location>
</feature>
<keyword evidence="7 9" id="KW-0733">Signal recognition particle</keyword>
<dbReference type="GO" id="GO:0005783">
    <property type="term" value="C:endoplasmic reticulum"/>
    <property type="evidence" value="ECO:0007669"/>
    <property type="project" value="UniProtKB-SubCell"/>
</dbReference>
<dbReference type="Pfam" id="PF08492">
    <property type="entry name" value="SRP72"/>
    <property type="match status" value="1"/>
</dbReference>
<keyword evidence="8 9" id="KW-0687">Ribonucleoprotein</keyword>
<dbReference type="AlphaFoldDB" id="A0AB34K233"/>
<comment type="similarity">
    <text evidence="3 9">Belongs to the SRP72 family.</text>
</comment>
<dbReference type="SMART" id="SM00028">
    <property type="entry name" value="TPR"/>
    <property type="match status" value="3"/>
</dbReference>
<dbReference type="PANTHER" id="PTHR14094">
    <property type="entry name" value="SIGNAL RECOGNITION PARTICLE 72"/>
    <property type="match status" value="1"/>
</dbReference>
<feature type="region of interest" description="Disordered" evidence="10">
    <location>
        <begin position="513"/>
        <end position="603"/>
    </location>
</feature>
<proteinExistence type="inferred from homology"/>
<dbReference type="SUPFAM" id="SSF48452">
    <property type="entry name" value="TPR-like"/>
    <property type="match status" value="2"/>
</dbReference>
<organism evidence="12 13">
    <name type="scientific">Prymnesium parvum</name>
    <name type="common">Toxic golden alga</name>
    <dbReference type="NCBI Taxonomy" id="97485"/>
    <lineage>
        <taxon>Eukaryota</taxon>
        <taxon>Haptista</taxon>
        <taxon>Haptophyta</taxon>
        <taxon>Prymnesiophyceae</taxon>
        <taxon>Prymnesiales</taxon>
        <taxon>Prymnesiaceae</taxon>
        <taxon>Prymnesium</taxon>
    </lineage>
</organism>
<keyword evidence="6" id="KW-0256">Endoplasmic reticulum</keyword>
<dbReference type="PIRSF" id="PIRSF038922">
    <property type="entry name" value="SRP72"/>
    <property type="match status" value="1"/>
</dbReference>
<evidence type="ECO:0000313" key="12">
    <source>
        <dbReference type="EMBL" id="KAL1528528.1"/>
    </source>
</evidence>
<dbReference type="InterPro" id="IPR031545">
    <property type="entry name" value="SRP72_TPR-like"/>
</dbReference>
<evidence type="ECO:0000259" key="11">
    <source>
        <dbReference type="Pfam" id="PF08492"/>
    </source>
</evidence>
<comment type="function">
    <text evidence="9">Component of the signal recognition particle (SRP) complex, a ribonucleoprotein complex that mediates the cotranslational targeting of secretory and membrane proteins to the endoplasmic reticulum (ER).</text>
</comment>
<dbReference type="InterPro" id="IPR011990">
    <property type="entry name" value="TPR-like_helical_dom_sf"/>
</dbReference>
<evidence type="ECO:0000256" key="1">
    <source>
        <dbReference type="ARBA" id="ARBA00004240"/>
    </source>
</evidence>
<dbReference type="GO" id="GO:0008312">
    <property type="term" value="F:7S RNA binding"/>
    <property type="evidence" value="ECO:0007669"/>
    <property type="project" value="InterPro"/>
</dbReference>
<evidence type="ECO:0000256" key="4">
    <source>
        <dbReference type="ARBA" id="ARBA00018350"/>
    </source>
</evidence>
<dbReference type="InterPro" id="IPR013699">
    <property type="entry name" value="Signal_recog_part_SRP72_RNA-bd"/>
</dbReference>
<dbReference type="Proteomes" id="UP001515480">
    <property type="component" value="Unassembled WGS sequence"/>
</dbReference>
<reference evidence="12 13" key="1">
    <citation type="journal article" date="2024" name="Science">
        <title>Giant polyketide synthase enzymes in the biosynthesis of giant marine polyether toxins.</title>
        <authorList>
            <person name="Fallon T.R."/>
            <person name="Shende V.V."/>
            <person name="Wierzbicki I.H."/>
            <person name="Pendleton A.L."/>
            <person name="Watervoot N.F."/>
            <person name="Auber R.P."/>
            <person name="Gonzalez D.J."/>
            <person name="Wisecaver J.H."/>
            <person name="Moore B.S."/>
        </authorList>
    </citation>
    <scope>NUCLEOTIDE SEQUENCE [LARGE SCALE GENOMIC DNA]</scope>
    <source>
        <strain evidence="12 13">12B1</strain>
    </source>
</reference>
<dbReference type="Pfam" id="PF17004">
    <property type="entry name" value="SRP_TPR_like"/>
    <property type="match status" value="1"/>
</dbReference>
<comment type="caution">
    <text evidence="12">The sequence shown here is derived from an EMBL/GenBank/DDBJ whole genome shotgun (WGS) entry which is preliminary data.</text>
</comment>